<feature type="region of interest" description="Disordered" evidence="1">
    <location>
        <begin position="1"/>
        <end position="65"/>
    </location>
</feature>
<name>A0ABP8E2A9_9MICO</name>
<organism evidence="2 3">
    <name type="scientific">Frondihabitans peucedani</name>
    <dbReference type="NCBI Taxonomy" id="598626"/>
    <lineage>
        <taxon>Bacteria</taxon>
        <taxon>Bacillati</taxon>
        <taxon>Actinomycetota</taxon>
        <taxon>Actinomycetes</taxon>
        <taxon>Micrococcales</taxon>
        <taxon>Microbacteriaceae</taxon>
        <taxon>Frondihabitans</taxon>
    </lineage>
</organism>
<proteinExistence type="predicted"/>
<reference evidence="3" key="1">
    <citation type="journal article" date="2019" name="Int. J. Syst. Evol. Microbiol.">
        <title>The Global Catalogue of Microorganisms (GCM) 10K type strain sequencing project: providing services to taxonomists for standard genome sequencing and annotation.</title>
        <authorList>
            <consortium name="The Broad Institute Genomics Platform"/>
            <consortium name="The Broad Institute Genome Sequencing Center for Infectious Disease"/>
            <person name="Wu L."/>
            <person name="Ma J."/>
        </authorList>
    </citation>
    <scope>NUCLEOTIDE SEQUENCE [LARGE SCALE GENOMIC DNA]</scope>
    <source>
        <strain evidence="3">JCM 17442</strain>
    </source>
</reference>
<dbReference type="EMBL" id="BAABAU010000001">
    <property type="protein sequence ID" value="GAA4266343.1"/>
    <property type="molecule type" value="Genomic_DNA"/>
</dbReference>
<accession>A0ABP8E2A9</accession>
<evidence type="ECO:0000256" key="1">
    <source>
        <dbReference type="SAM" id="MobiDB-lite"/>
    </source>
</evidence>
<keyword evidence="3" id="KW-1185">Reference proteome</keyword>
<comment type="caution">
    <text evidence="2">The sequence shown here is derived from an EMBL/GenBank/DDBJ whole genome shotgun (WGS) entry which is preliminary data.</text>
</comment>
<sequence length="65" mass="7023">MTTRSLDPATALDAVGRIEEERRHTSHTRHRNPLGRTASGRGSYKAPSGGEIRVKSGRVPLNADA</sequence>
<feature type="compositionally biased region" description="Basic residues" evidence="1">
    <location>
        <begin position="24"/>
        <end position="33"/>
    </location>
</feature>
<protein>
    <submittedName>
        <fullName evidence="2">Uncharacterized protein</fullName>
    </submittedName>
</protein>
<dbReference type="Proteomes" id="UP001501594">
    <property type="component" value="Unassembled WGS sequence"/>
</dbReference>
<evidence type="ECO:0000313" key="2">
    <source>
        <dbReference type="EMBL" id="GAA4266343.1"/>
    </source>
</evidence>
<gene>
    <name evidence="2" type="ORF">GCM10022256_19550</name>
</gene>
<evidence type="ECO:0000313" key="3">
    <source>
        <dbReference type="Proteomes" id="UP001501594"/>
    </source>
</evidence>